<reference evidence="1 3" key="1">
    <citation type="submission" date="2018-06" db="EMBL/GenBank/DDBJ databases">
        <authorList>
            <consortium name="Pathogen Informatics"/>
            <person name="Doyle S."/>
        </authorList>
    </citation>
    <scope>NUCLEOTIDE SEQUENCE [LARGE SCALE GENOMIC DNA]</scope>
    <source>
        <strain evidence="1 3">NCTC9075</strain>
    </source>
</reference>
<gene>
    <name evidence="1" type="primary">nadD_2</name>
    <name evidence="2" type="ORF">NCTC10974_04058</name>
    <name evidence="1" type="ORF">NCTC9075_04774</name>
</gene>
<keyword evidence="1" id="KW-0548">Nucleotidyltransferase</keyword>
<protein>
    <submittedName>
        <fullName evidence="1">Nicotinic acid mononucleotide adenylyltransferase</fullName>
        <ecNumber evidence="1">2.7.7.18</ecNumber>
    </submittedName>
</protein>
<dbReference type="EC" id="2.7.7.18" evidence="1"/>
<sequence length="73" mass="8577">MAQPQYQQWLEDHLTHNPEDLHLQPAGKIYLAETPWFNISATIIRERLQNGESCEDLLPEPVLTYINQQGLYR</sequence>
<evidence type="ECO:0000313" key="3">
    <source>
        <dbReference type="Proteomes" id="UP000254181"/>
    </source>
</evidence>
<dbReference type="EMBL" id="CAADJZ010000001">
    <property type="protein sequence ID" value="VFT70476.1"/>
    <property type="molecule type" value="Genomic_DNA"/>
</dbReference>
<evidence type="ECO:0000313" key="1">
    <source>
        <dbReference type="EMBL" id="STP21326.1"/>
    </source>
</evidence>
<accession>A0A377KA27</accession>
<name>A0A377KA27_ECOLX</name>
<dbReference type="Proteomes" id="UP000358010">
    <property type="component" value="Unassembled WGS sequence"/>
</dbReference>
<dbReference type="GO" id="GO:0004515">
    <property type="term" value="F:nicotinate-nucleotide adenylyltransferase activity"/>
    <property type="evidence" value="ECO:0007669"/>
    <property type="project" value="UniProtKB-EC"/>
</dbReference>
<dbReference type="AlphaFoldDB" id="A0A377KA27"/>
<organism evidence="1 3">
    <name type="scientific">Escherichia coli</name>
    <dbReference type="NCBI Taxonomy" id="562"/>
    <lineage>
        <taxon>Bacteria</taxon>
        <taxon>Pseudomonadati</taxon>
        <taxon>Pseudomonadota</taxon>
        <taxon>Gammaproteobacteria</taxon>
        <taxon>Enterobacterales</taxon>
        <taxon>Enterobacteriaceae</taxon>
        <taxon>Escherichia</taxon>
    </lineage>
</organism>
<evidence type="ECO:0000313" key="4">
    <source>
        <dbReference type="Proteomes" id="UP000358010"/>
    </source>
</evidence>
<dbReference type="Proteomes" id="UP000254181">
    <property type="component" value="Unassembled WGS sequence"/>
</dbReference>
<dbReference type="SUPFAM" id="SSF52374">
    <property type="entry name" value="Nucleotidylyl transferase"/>
    <property type="match status" value="1"/>
</dbReference>
<reference evidence="2 4" key="2">
    <citation type="submission" date="2019-03" db="EMBL/GenBank/DDBJ databases">
        <authorList>
            <consortium name="Pathogen Informatics"/>
        </authorList>
    </citation>
    <scope>NUCLEOTIDE SEQUENCE [LARGE SCALE GENOMIC DNA]</scope>
    <source>
        <strain evidence="2 4">NCTC10974</strain>
    </source>
</reference>
<dbReference type="EMBL" id="UGEM01000004">
    <property type="protein sequence ID" value="STP21326.1"/>
    <property type="molecule type" value="Genomic_DNA"/>
</dbReference>
<dbReference type="InterPro" id="IPR014729">
    <property type="entry name" value="Rossmann-like_a/b/a_fold"/>
</dbReference>
<dbReference type="Gene3D" id="3.40.50.620">
    <property type="entry name" value="HUPs"/>
    <property type="match status" value="1"/>
</dbReference>
<evidence type="ECO:0000313" key="2">
    <source>
        <dbReference type="EMBL" id="VFT70476.1"/>
    </source>
</evidence>
<proteinExistence type="predicted"/>
<keyword evidence="1" id="KW-0808">Transferase</keyword>